<accession>A0A0R3UPW3</accession>
<keyword evidence="2" id="KW-1185">Reference proteome</keyword>
<protein>
    <submittedName>
        <fullName evidence="3">Transmembrane protein</fullName>
    </submittedName>
</protein>
<organism evidence="3">
    <name type="scientific">Mesocestoides corti</name>
    <name type="common">Flatworm</name>
    <dbReference type="NCBI Taxonomy" id="53468"/>
    <lineage>
        <taxon>Eukaryota</taxon>
        <taxon>Metazoa</taxon>
        <taxon>Spiralia</taxon>
        <taxon>Lophotrochozoa</taxon>
        <taxon>Platyhelminthes</taxon>
        <taxon>Cestoda</taxon>
        <taxon>Eucestoda</taxon>
        <taxon>Cyclophyllidea</taxon>
        <taxon>Mesocestoididae</taxon>
        <taxon>Mesocestoides</taxon>
    </lineage>
</organism>
<evidence type="ECO:0000313" key="3">
    <source>
        <dbReference type="WBParaSite" id="MCOS_0000990001-mRNA-1"/>
    </source>
</evidence>
<proteinExistence type="predicted"/>
<dbReference type="EMBL" id="UXSR01005883">
    <property type="protein sequence ID" value="VDD83898.1"/>
    <property type="molecule type" value="Genomic_DNA"/>
</dbReference>
<evidence type="ECO:0000313" key="2">
    <source>
        <dbReference type="Proteomes" id="UP000267029"/>
    </source>
</evidence>
<reference evidence="3" key="1">
    <citation type="submission" date="2017-02" db="UniProtKB">
        <authorList>
            <consortium name="WormBaseParasite"/>
        </authorList>
    </citation>
    <scope>IDENTIFICATION</scope>
</reference>
<evidence type="ECO:0000313" key="1">
    <source>
        <dbReference type="EMBL" id="VDD83898.1"/>
    </source>
</evidence>
<sequence>MTGFEINQDNGLFEEALTSRKAAAAVYAPWTIWVCALLVGRDVFRQMSIPEHWIASQYTQVSPLAIP</sequence>
<gene>
    <name evidence="1" type="ORF">MCOS_LOCUS9901</name>
</gene>
<dbReference type="WBParaSite" id="MCOS_0000990001-mRNA-1">
    <property type="protein sequence ID" value="MCOS_0000990001-mRNA-1"/>
    <property type="gene ID" value="MCOS_0000990001"/>
</dbReference>
<name>A0A0R3UPW3_MESCO</name>
<dbReference type="Proteomes" id="UP000267029">
    <property type="component" value="Unassembled WGS sequence"/>
</dbReference>
<reference evidence="1 2" key="2">
    <citation type="submission" date="2018-10" db="EMBL/GenBank/DDBJ databases">
        <authorList>
            <consortium name="Pathogen Informatics"/>
        </authorList>
    </citation>
    <scope>NUCLEOTIDE SEQUENCE [LARGE SCALE GENOMIC DNA]</scope>
</reference>
<dbReference type="AlphaFoldDB" id="A0A0R3UPW3"/>